<proteinExistence type="predicted"/>
<dbReference type="GO" id="GO:0009279">
    <property type="term" value="C:cell outer membrane"/>
    <property type="evidence" value="ECO:0007669"/>
    <property type="project" value="UniProtKB-SubCell"/>
</dbReference>
<keyword evidence="6 11" id="KW-0732">Signal</keyword>
<keyword evidence="4" id="KW-1134">Transmembrane beta strand</keyword>
<dbReference type="PANTHER" id="PTHR34501">
    <property type="entry name" value="PROTEIN YDDL-RELATED"/>
    <property type="match status" value="1"/>
</dbReference>
<dbReference type="Pfam" id="PF13609">
    <property type="entry name" value="Porin_4"/>
    <property type="match status" value="1"/>
</dbReference>
<dbReference type="InterPro" id="IPR033900">
    <property type="entry name" value="Gram_neg_porin_domain"/>
</dbReference>
<evidence type="ECO:0000256" key="7">
    <source>
        <dbReference type="ARBA" id="ARBA00023065"/>
    </source>
</evidence>
<feature type="chain" id="PRO_5002640168" evidence="11">
    <location>
        <begin position="20"/>
        <end position="350"/>
    </location>
</feature>
<dbReference type="HOGENOM" id="CLU_038238_1_0_4"/>
<evidence type="ECO:0000256" key="4">
    <source>
        <dbReference type="ARBA" id="ARBA00022452"/>
    </source>
</evidence>
<evidence type="ECO:0000259" key="12">
    <source>
        <dbReference type="Pfam" id="PF13609"/>
    </source>
</evidence>
<accession>A1VT51</accession>
<evidence type="ECO:0000256" key="9">
    <source>
        <dbReference type="ARBA" id="ARBA00023136"/>
    </source>
</evidence>
<dbReference type="SUPFAM" id="SSF56935">
    <property type="entry name" value="Porins"/>
    <property type="match status" value="1"/>
</dbReference>
<dbReference type="Gene3D" id="2.40.160.10">
    <property type="entry name" value="Porin"/>
    <property type="match status" value="1"/>
</dbReference>
<dbReference type="STRING" id="365044.Pnap_3532"/>
<dbReference type="eggNOG" id="COG3203">
    <property type="taxonomic scope" value="Bacteria"/>
</dbReference>
<keyword evidence="8" id="KW-0626">Porin</keyword>
<evidence type="ECO:0000313" key="14">
    <source>
        <dbReference type="Proteomes" id="UP000000644"/>
    </source>
</evidence>
<dbReference type="PANTHER" id="PTHR34501:SF9">
    <property type="entry name" value="MAJOR OUTER MEMBRANE PROTEIN P.IA"/>
    <property type="match status" value="1"/>
</dbReference>
<feature type="signal peptide" evidence="11">
    <location>
        <begin position="1"/>
        <end position="19"/>
    </location>
</feature>
<dbReference type="KEGG" id="pna:Pnap_3532"/>
<gene>
    <name evidence="13" type="ordered locus">Pnap_3532</name>
</gene>
<evidence type="ECO:0000256" key="8">
    <source>
        <dbReference type="ARBA" id="ARBA00023114"/>
    </source>
</evidence>
<keyword evidence="5" id="KW-0812">Transmembrane</keyword>
<evidence type="ECO:0000256" key="2">
    <source>
        <dbReference type="ARBA" id="ARBA00011233"/>
    </source>
</evidence>
<dbReference type="RefSeq" id="WP_011802900.1">
    <property type="nucleotide sequence ID" value="NC_008781.1"/>
</dbReference>
<keyword evidence="9" id="KW-0472">Membrane</keyword>
<dbReference type="InterPro" id="IPR023614">
    <property type="entry name" value="Porin_dom_sf"/>
</dbReference>
<dbReference type="AlphaFoldDB" id="A1VT51"/>
<evidence type="ECO:0000256" key="11">
    <source>
        <dbReference type="SAM" id="SignalP"/>
    </source>
</evidence>
<evidence type="ECO:0000256" key="6">
    <source>
        <dbReference type="ARBA" id="ARBA00022729"/>
    </source>
</evidence>
<keyword evidence="10" id="KW-0998">Cell outer membrane</keyword>
<evidence type="ECO:0000313" key="13">
    <source>
        <dbReference type="EMBL" id="ABM38829.1"/>
    </source>
</evidence>
<feature type="domain" description="Porin" evidence="12">
    <location>
        <begin position="8"/>
        <end position="329"/>
    </location>
</feature>
<evidence type="ECO:0000256" key="3">
    <source>
        <dbReference type="ARBA" id="ARBA00022448"/>
    </source>
</evidence>
<name>A1VT51_POLNA</name>
<comment type="subcellular location">
    <subcellularLocation>
        <location evidence="1">Cell outer membrane</location>
        <topology evidence="1">Multi-pass membrane protein</topology>
    </subcellularLocation>
</comment>
<keyword evidence="7" id="KW-0406">Ion transport</keyword>
<dbReference type="CDD" id="cd00342">
    <property type="entry name" value="gram_neg_porins"/>
    <property type="match status" value="1"/>
</dbReference>
<dbReference type="GO" id="GO:0006811">
    <property type="term" value="P:monoatomic ion transport"/>
    <property type="evidence" value="ECO:0007669"/>
    <property type="project" value="UniProtKB-KW"/>
</dbReference>
<sequence length="350" mass="36366">MKRNLITVALLGWAACASAQSSVTLYGVADGWVGQTTSKAGTAPTDRTSVVESDGLSASRWGIRGSEDLGGGLRANFVLEQAVSIDNGTIKNVSASNVGFNRAAYVGLSGGFGEVRLGRMLGAFDALRGPFNQLYDASGFASTGTVWGLGTTASSSQAAVTSSDYLARLNNTFMYATPVLGGFSGSMSYSPGEGITTATAAPRSISSHVKYANGPLKIGYGYQAEHYTTGTNKFKLASGAYDWGVARLVASIQRQDDSRIAGGQSANEWQAGVDVPFGAAILAVGYASSKTKNAAGVEVADARGLSLMGIYSLTKRTRLYAALRKVDARRTDGSTSTEASRYGIGVSHTF</sequence>
<dbReference type="EMBL" id="CP000529">
    <property type="protein sequence ID" value="ABM38829.1"/>
    <property type="molecule type" value="Genomic_DNA"/>
</dbReference>
<keyword evidence="14" id="KW-1185">Reference proteome</keyword>
<dbReference type="InterPro" id="IPR050298">
    <property type="entry name" value="Gram-neg_bact_OMP"/>
</dbReference>
<dbReference type="GO" id="GO:0046930">
    <property type="term" value="C:pore complex"/>
    <property type="evidence" value="ECO:0007669"/>
    <property type="project" value="UniProtKB-KW"/>
</dbReference>
<dbReference type="GO" id="GO:0015288">
    <property type="term" value="F:porin activity"/>
    <property type="evidence" value="ECO:0007669"/>
    <property type="project" value="UniProtKB-KW"/>
</dbReference>
<keyword evidence="3" id="KW-0813">Transport</keyword>
<protein>
    <submittedName>
        <fullName evidence="13">Porin, Gram-negative type</fullName>
    </submittedName>
</protein>
<comment type="subunit">
    <text evidence="2">Homotrimer.</text>
</comment>
<reference evidence="14" key="1">
    <citation type="journal article" date="2009" name="Environ. Microbiol.">
        <title>The genome of Polaromonas naphthalenivorans strain CJ2, isolated from coal tar-contaminated sediment, reveals physiological and metabolic versatility and evolution through extensive horizontal gene transfer.</title>
        <authorList>
            <person name="Yagi J.M."/>
            <person name="Sims D."/>
            <person name="Brettin T."/>
            <person name="Bruce D."/>
            <person name="Madsen E.L."/>
        </authorList>
    </citation>
    <scope>NUCLEOTIDE SEQUENCE [LARGE SCALE GENOMIC DNA]</scope>
    <source>
        <strain evidence="14">CJ2</strain>
    </source>
</reference>
<dbReference type="Proteomes" id="UP000000644">
    <property type="component" value="Chromosome"/>
</dbReference>
<dbReference type="PROSITE" id="PS51257">
    <property type="entry name" value="PROKAR_LIPOPROTEIN"/>
    <property type="match status" value="1"/>
</dbReference>
<dbReference type="OrthoDB" id="6975458at2"/>
<organism evidence="13 14">
    <name type="scientific">Polaromonas naphthalenivorans (strain CJ2)</name>
    <dbReference type="NCBI Taxonomy" id="365044"/>
    <lineage>
        <taxon>Bacteria</taxon>
        <taxon>Pseudomonadati</taxon>
        <taxon>Pseudomonadota</taxon>
        <taxon>Betaproteobacteria</taxon>
        <taxon>Burkholderiales</taxon>
        <taxon>Comamonadaceae</taxon>
        <taxon>Polaromonas</taxon>
    </lineage>
</organism>
<evidence type="ECO:0000256" key="10">
    <source>
        <dbReference type="ARBA" id="ARBA00023237"/>
    </source>
</evidence>
<evidence type="ECO:0000256" key="1">
    <source>
        <dbReference type="ARBA" id="ARBA00004571"/>
    </source>
</evidence>
<evidence type="ECO:0000256" key="5">
    <source>
        <dbReference type="ARBA" id="ARBA00022692"/>
    </source>
</evidence>